<evidence type="ECO:0000256" key="2">
    <source>
        <dbReference type="ARBA" id="ARBA00022448"/>
    </source>
</evidence>
<comment type="catalytic activity">
    <reaction evidence="11">
        <text>fluoride(in) = fluoride(out)</text>
        <dbReference type="Rhea" id="RHEA:76159"/>
        <dbReference type="ChEBI" id="CHEBI:17051"/>
    </reaction>
    <physiologicalReaction direction="left-to-right" evidence="11">
        <dbReference type="Rhea" id="RHEA:76160"/>
    </physiologicalReaction>
</comment>
<evidence type="ECO:0000256" key="6">
    <source>
        <dbReference type="ARBA" id="ARBA00022989"/>
    </source>
</evidence>
<protein>
    <recommendedName>
        <fullName evidence="13">Fluoride-specific ion channel FluC</fullName>
    </recommendedName>
</protein>
<sequence>MLLLALGGGLGAVTRFVVDAVVARRNPFRVPLGTMLINITGSLVLGLVTGLLVADSAGSASATVRAVLGTGFCGGYTTFSTASVETVRLWVAEGRSTGARYAAVTLVGSLVAAAVGLGLAHLLAPTSAGA</sequence>
<keyword evidence="6 13" id="KW-1133">Transmembrane helix</keyword>
<dbReference type="NCBIfam" id="TIGR00494">
    <property type="entry name" value="crcB"/>
    <property type="match status" value="1"/>
</dbReference>
<dbReference type="HAMAP" id="MF_00454">
    <property type="entry name" value="FluC"/>
    <property type="match status" value="1"/>
</dbReference>
<organism evidence="14 15">
    <name type="scientific">Terrabacter lapilli</name>
    <dbReference type="NCBI Taxonomy" id="436231"/>
    <lineage>
        <taxon>Bacteria</taxon>
        <taxon>Bacillati</taxon>
        <taxon>Actinomycetota</taxon>
        <taxon>Actinomycetes</taxon>
        <taxon>Micrococcales</taxon>
        <taxon>Intrasporangiaceae</taxon>
        <taxon>Terrabacter</taxon>
    </lineage>
</organism>
<evidence type="ECO:0000313" key="15">
    <source>
        <dbReference type="Proteomes" id="UP001500013"/>
    </source>
</evidence>
<evidence type="ECO:0000256" key="9">
    <source>
        <dbReference type="ARBA" id="ARBA00023303"/>
    </source>
</evidence>
<evidence type="ECO:0000256" key="4">
    <source>
        <dbReference type="ARBA" id="ARBA00022692"/>
    </source>
</evidence>
<evidence type="ECO:0000313" key="14">
    <source>
        <dbReference type="EMBL" id="GAA1964823.1"/>
    </source>
</evidence>
<dbReference type="Pfam" id="PF02537">
    <property type="entry name" value="CRCB"/>
    <property type="match status" value="1"/>
</dbReference>
<evidence type="ECO:0000256" key="8">
    <source>
        <dbReference type="ARBA" id="ARBA00023136"/>
    </source>
</evidence>
<feature type="transmembrane region" description="Helical" evidence="13">
    <location>
        <begin position="101"/>
        <end position="124"/>
    </location>
</feature>
<keyword evidence="7 13" id="KW-0406">Ion transport</keyword>
<gene>
    <name evidence="13 14" type="primary">crcB</name>
    <name evidence="13" type="synonym">fluC</name>
    <name evidence="14" type="ORF">GCM10009817_00730</name>
</gene>
<keyword evidence="3 13" id="KW-1003">Cell membrane</keyword>
<feature type="binding site" evidence="13">
    <location>
        <position position="77"/>
    </location>
    <ligand>
        <name>Na(+)</name>
        <dbReference type="ChEBI" id="CHEBI:29101"/>
        <note>structural</note>
    </ligand>
</feature>
<keyword evidence="9 13" id="KW-0407">Ion channel</keyword>
<reference evidence="14 15" key="1">
    <citation type="journal article" date="2019" name="Int. J. Syst. Evol. Microbiol.">
        <title>The Global Catalogue of Microorganisms (GCM) 10K type strain sequencing project: providing services to taxonomists for standard genome sequencing and annotation.</title>
        <authorList>
            <consortium name="The Broad Institute Genomics Platform"/>
            <consortium name="The Broad Institute Genome Sequencing Center for Infectious Disease"/>
            <person name="Wu L."/>
            <person name="Ma J."/>
        </authorList>
    </citation>
    <scope>NUCLEOTIDE SEQUENCE [LARGE SCALE GENOMIC DNA]</scope>
    <source>
        <strain evidence="14 15">JCM 15628</strain>
    </source>
</reference>
<evidence type="ECO:0000256" key="7">
    <source>
        <dbReference type="ARBA" id="ARBA00023065"/>
    </source>
</evidence>
<comment type="similarity">
    <text evidence="10 13">Belongs to the fluoride channel Fluc/FEX (TC 1.A.43) family.</text>
</comment>
<comment type="activity regulation">
    <text evidence="13">Na(+) is not transported, but it plays an essential structural role and its presence is essential for fluoride channel function.</text>
</comment>
<evidence type="ECO:0000256" key="11">
    <source>
        <dbReference type="ARBA" id="ARBA00035585"/>
    </source>
</evidence>
<comment type="subcellular location">
    <subcellularLocation>
        <location evidence="1 13">Cell membrane</location>
        <topology evidence="1 13">Multi-pass membrane protein</topology>
    </subcellularLocation>
</comment>
<evidence type="ECO:0000256" key="10">
    <source>
        <dbReference type="ARBA" id="ARBA00035120"/>
    </source>
</evidence>
<comment type="caution">
    <text evidence="14">The sequence shown here is derived from an EMBL/GenBank/DDBJ whole genome shotgun (WGS) entry which is preliminary data.</text>
</comment>
<keyword evidence="13" id="KW-0915">Sodium</keyword>
<feature type="transmembrane region" description="Helical" evidence="13">
    <location>
        <begin position="30"/>
        <end position="54"/>
    </location>
</feature>
<feature type="binding site" evidence="13">
    <location>
        <position position="74"/>
    </location>
    <ligand>
        <name>Na(+)</name>
        <dbReference type="ChEBI" id="CHEBI:29101"/>
        <note>structural</note>
    </ligand>
</feature>
<dbReference type="EMBL" id="BAAAPU010000001">
    <property type="protein sequence ID" value="GAA1964823.1"/>
    <property type="molecule type" value="Genomic_DNA"/>
</dbReference>
<evidence type="ECO:0000256" key="1">
    <source>
        <dbReference type="ARBA" id="ARBA00004651"/>
    </source>
</evidence>
<dbReference type="Proteomes" id="UP001500013">
    <property type="component" value="Unassembled WGS sequence"/>
</dbReference>
<keyword evidence="4 13" id="KW-0812">Transmembrane</keyword>
<evidence type="ECO:0000256" key="3">
    <source>
        <dbReference type="ARBA" id="ARBA00022475"/>
    </source>
</evidence>
<evidence type="ECO:0000256" key="5">
    <source>
        <dbReference type="ARBA" id="ARBA00022723"/>
    </source>
</evidence>
<keyword evidence="8 13" id="KW-0472">Membrane</keyword>
<comment type="caution">
    <text evidence="13">Lacks conserved residue(s) required for the propagation of feature annotation.</text>
</comment>
<keyword evidence="2 13" id="KW-0813">Transport</keyword>
<evidence type="ECO:0000256" key="12">
    <source>
        <dbReference type="ARBA" id="ARBA00049940"/>
    </source>
</evidence>
<proteinExistence type="inferred from homology"/>
<evidence type="ECO:0000256" key="13">
    <source>
        <dbReference type="HAMAP-Rule" id="MF_00454"/>
    </source>
</evidence>
<dbReference type="InterPro" id="IPR003691">
    <property type="entry name" value="FluC"/>
</dbReference>
<accession>A0ABN2R7C3</accession>
<keyword evidence="15" id="KW-1185">Reference proteome</keyword>
<dbReference type="PANTHER" id="PTHR28259">
    <property type="entry name" value="FLUORIDE EXPORT PROTEIN 1-RELATED"/>
    <property type="match status" value="1"/>
</dbReference>
<keyword evidence="5 13" id="KW-0479">Metal-binding</keyword>
<dbReference type="PANTHER" id="PTHR28259:SF16">
    <property type="entry name" value="FLUORIDE-SPECIFIC ION CHANNEL FLUC 2"/>
    <property type="match status" value="1"/>
</dbReference>
<comment type="function">
    <text evidence="12 13">Fluoride-specific ion channel. Important for reducing fluoride concentration in the cell, thus reducing its toxicity.</text>
</comment>
<name>A0ABN2R7C3_9MICO</name>